<dbReference type="NCBIfam" id="TIGR04096">
    <property type="entry name" value="dnd_rel_methyl"/>
    <property type="match status" value="1"/>
</dbReference>
<dbReference type="InterPro" id="IPR024019">
    <property type="entry name" value="CHP04096"/>
</dbReference>
<sequence length="676" mass="78526">MNAQLFAELISKIKIGKHLPEAIYLHKDAFSALPPELQSFIPAVAKAVLLDDENWDLVKLFKKDFRISLLSYPTFYQDSYPTLKQSMNVDLSKLKHKITSYEQTDNPPILHRKETMVLSDDPHYQEFVDITQEGENAGLYENTRTIGFKRNWETLIQNKGFTLVDGRLFRNSAVIKPQESDSIDRHKTAIVRYGLSVPMKLLSKHGYLNGEHSIFDYGCGRQDDLTELNAHGLDATGWDPNFAPDNDKCESDIVNLGFVLNVIEDQEERIEALLGAWDLTQKLLVISVMIANEEYIAQFKPYKDGIITSINTFQKYYAQAEIKGYLERSLQEEPIAIAPGIFYIFKDKIAEQQYLQNKYKRHHKWEQRTSPIKLDSKEKLQLVIAQNEILFQSFWNKCLELGRVPANDEFDDTHKVKELIGSNKKVFELLKETYPKEEYGKYQLAKTEHTEDILLYLCMELFEKRKPYIHQPDSFKRDIKVFFDGYQHARDSAKELLFSIVDTENIEQECIKAHNTLPASLLNEGHSLIFHKDYAEQLPLLLRIYLGAALQMYGEVDDDIDLIKIHIQSGKLTLTAYDDFEKSVPMLVERIKIKMADQDIDFFDYVNKEKRPPLLNKHLFLPESQVQYKKQLSFDRRLAKALEFEHVDEVMMTRSEFESSLLQVNKKISGFKIASK</sequence>
<accession>A0A3A6U254</accession>
<reference evidence="1 2" key="1">
    <citation type="submission" date="2018-09" db="EMBL/GenBank/DDBJ databases">
        <title>Phylogeny of the Shewanellaceae, and recommendation for two new genera, Pseudoshewanella and Parashewanella.</title>
        <authorList>
            <person name="Wang G."/>
        </authorList>
    </citation>
    <scope>NUCLEOTIDE SEQUENCE [LARGE SCALE GENOMIC DNA]</scope>
    <source>
        <strain evidence="1 2">KCTC 22492</strain>
    </source>
</reference>
<dbReference type="GO" id="GO:0032259">
    <property type="term" value="P:methylation"/>
    <property type="evidence" value="ECO:0007669"/>
    <property type="project" value="UniProtKB-KW"/>
</dbReference>
<organism evidence="1 2">
    <name type="scientific">Parashewanella spongiae</name>
    <dbReference type="NCBI Taxonomy" id="342950"/>
    <lineage>
        <taxon>Bacteria</taxon>
        <taxon>Pseudomonadati</taxon>
        <taxon>Pseudomonadota</taxon>
        <taxon>Gammaproteobacteria</taxon>
        <taxon>Alteromonadales</taxon>
        <taxon>Shewanellaceae</taxon>
        <taxon>Parashewanella</taxon>
    </lineage>
</organism>
<name>A0A3A6U254_9GAMM</name>
<protein>
    <submittedName>
        <fullName evidence="1">DNA phosphorothioation-associated putative methyltransferase</fullName>
    </submittedName>
</protein>
<keyword evidence="1" id="KW-0808">Transferase</keyword>
<dbReference type="GO" id="GO:0008168">
    <property type="term" value="F:methyltransferase activity"/>
    <property type="evidence" value="ECO:0007669"/>
    <property type="project" value="UniProtKB-KW"/>
</dbReference>
<gene>
    <name evidence="1" type="ORF">D5R81_00070</name>
</gene>
<dbReference type="Proteomes" id="UP000273022">
    <property type="component" value="Unassembled WGS sequence"/>
</dbReference>
<proteinExistence type="predicted"/>
<dbReference type="RefSeq" id="WP_121851618.1">
    <property type="nucleotide sequence ID" value="NZ_CP037952.1"/>
</dbReference>
<evidence type="ECO:0000313" key="1">
    <source>
        <dbReference type="EMBL" id="RJY19538.1"/>
    </source>
</evidence>
<comment type="caution">
    <text evidence="1">The sequence shown here is derived from an EMBL/GenBank/DDBJ whole genome shotgun (WGS) entry which is preliminary data.</text>
</comment>
<dbReference type="AlphaFoldDB" id="A0A3A6U254"/>
<dbReference type="EMBL" id="QYYH01000001">
    <property type="protein sequence ID" value="RJY19538.1"/>
    <property type="molecule type" value="Genomic_DNA"/>
</dbReference>
<keyword evidence="2" id="KW-1185">Reference proteome</keyword>
<dbReference type="OrthoDB" id="224775at2"/>
<evidence type="ECO:0000313" key="2">
    <source>
        <dbReference type="Proteomes" id="UP000273022"/>
    </source>
</evidence>
<keyword evidence="1" id="KW-0489">Methyltransferase</keyword>